<dbReference type="Pfam" id="PF13966">
    <property type="entry name" value="zf-RVT"/>
    <property type="match status" value="1"/>
</dbReference>
<reference evidence="3" key="2">
    <citation type="journal article" date="2017" name="Nat. Plants">
        <title>The Aegilops tauschii genome reveals multiple impacts of transposons.</title>
        <authorList>
            <person name="Zhao G."/>
            <person name="Zou C."/>
            <person name="Li K."/>
            <person name="Wang K."/>
            <person name="Li T."/>
            <person name="Gao L."/>
            <person name="Zhang X."/>
            <person name="Wang H."/>
            <person name="Yang Z."/>
            <person name="Liu X."/>
            <person name="Jiang W."/>
            <person name="Mao L."/>
            <person name="Kong X."/>
            <person name="Jiao Y."/>
            <person name="Jia J."/>
        </authorList>
    </citation>
    <scope>NUCLEOTIDE SEQUENCE [LARGE SCALE GENOMIC DNA]</scope>
    <source>
        <strain evidence="3">cv. AL8/78</strain>
    </source>
</reference>
<dbReference type="InterPro" id="IPR026960">
    <property type="entry name" value="RVT-Znf"/>
</dbReference>
<dbReference type="PANTHER" id="PTHR36617">
    <property type="entry name" value="PROTEIN, PUTATIVE-RELATED"/>
    <property type="match status" value="1"/>
</dbReference>
<reference evidence="3" key="1">
    <citation type="journal article" date="2014" name="Science">
        <title>Ancient hybridizations among the ancestral genomes of bread wheat.</title>
        <authorList>
            <consortium name="International Wheat Genome Sequencing Consortium,"/>
            <person name="Marcussen T."/>
            <person name="Sandve S.R."/>
            <person name="Heier L."/>
            <person name="Spannagl M."/>
            <person name="Pfeifer M."/>
            <person name="Jakobsen K.S."/>
            <person name="Wulff B.B."/>
            <person name="Steuernagel B."/>
            <person name="Mayer K.F."/>
            <person name="Olsen O.A."/>
        </authorList>
    </citation>
    <scope>NUCLEOTIDE SEQUENCE [LARGE SCALE GENOMIC DNA]</scope>
    <source>
        <strain evidence="3">cv. AL8/78</strain>
    </source>
</reference>
<keyword evidence="3" id="KW-1185">Reference proteome</keyword>
<dbReference type="Gramene" id="AET1Gv20768300.1">
    <property type="protein sequence ID" value="AET1Gv20768300.1"/>
    <property type="gene ID" value="AET1Gv20768300"/>
</dbReference>
<accession>A0A452ZH11</accession>
<dbReference type="EnsemblPlants" id="AET1Gv20768300.1">
    <property type="protein sequence ID" value="AET1Gv20768300.1"/>
    <property type="gene ID" value="AET1Gv20768300"/>
</dbReference>
<proteinExistence type="predicted"/>
<evidence type="ECO:0000313" key="3">
    <source>
        <dbReference type="Proteomes" id="UP000015105"/>
    </source>
</evidence>
<organism evidence="2 3">
    <name type="scientific">Aegilops tauschii subsp. strangulata</name>
    <name type="common">Goatgrass</name>
    <dbReference type="NCBI Taxonomy" id="200361"/>
    <lineage>
        <taxon>Eukaryota</taxon>
        <taxon>Viridiplantae</taxon>
        <taxon>Streptophyta</taxon>
        <taxon>Embryophyta</taxon>
        <taxon>Tracheophyta</taxon>
        <taxon>Spermatophyta</taxon>
        <taxon>Magnoliopsida</taxon>
        <taxon>Liliopsida</taxon>
        <taxon>Poales</taxon>
        <taxon>Poaceae</taxon>
        <taxon>BOP clade</taxon>
        <taxon>Pooideae</taxon>
        <taxon>Triticodae</taxon>
        <taxon>Triticeae</taxon>
        <taxon>Triticinae</taxon>
        <taxon>Aegilops</taxon>
    </lineage>
</organism>
<dbReference type="PANTHER" id="PTHR36617:SF14">
    <property type="entry name" value="REVERSE TRANSCRIPTASE ZINC-BINDING DOMAIN-CONTAINING PROTEIN"/>
    <property type="match status" value="1"/>
</dbReference>
<evidence type="ECO:0000313" key="2">
    <source>
        <dbReference type="EnsemblPlants" id="AET1Gv20768300.1"/>
    </source>
</evidence>
<feature type="domain" description="Reverse transcriptase zinc-binding" evidence="1">
    <location>
        <begin position="53"/>
        <end position="135"/>
    </location>
</feature>
<reference evidence="2" key="4">
    <citation type="submission" date="2019-03" db="UniProtKB">
        <authorList>
            <consortium name="EnsemblPlants"/>
        </authorList>
    </citation>
    <scope>IDENTIFICATION</scope>
</reference>
<evidence type="ECO:0000259" key="1">
    <source>
        <dbReference type="Pfam" id="PF13966"/>
    </source>
</evidence>
<reference evidence="2" key="5">
    <citation type="journal article" date="2021" name="G3 (Bethesda)">
        <title>Aegilops tauschii genome assembly Aet v5.0 features greater sequence contiguity and improved annotation.</title>
        <authorList>
            <person name="Wang L."/>
            <person name="Zhu T."/>
            <person name="Rodriguez J.C."/>
            <person name="Deal K.R."/>
            <person name="Dubcovsky J."/>
            <person name="McGuire P.E."/>
            <person name="Lux T."/>
            <person name="Spannagl M."/>
            <person name="Mayer K.F.X."/>
            <person name="Baldrich P."/>
            <person name="Meyers B.C."/>
            <person name="Huo N."/>
            <person name="Gu Y.Q."/>
            <person name="Zhou H."/>
            <person name="Devos K.M."/>
            <person name="Bennetzen J.L."/>
            <person name="Unver T."/>
            <person name="Budak H."/>
            <person name="Gulick P.J."/>
            <person name="Galiba G."/>
            <person name="Kalapos B."/>
            <person name="Nelson D.R."/>
            <person name="Li P."/>
            <person name="You F.M."/>
            <person name="Luo M.C."/>
            <person name="Dvorak J."/>
        </authorList>
    </citation>
    <scope>NUCLEOTIDE SEQUENCE [LARGE SCALE GENOMIC DNA]</scope>
    <source>
        <strain evidence="2">cv. AL8/78</strain>
    </source>
</reference>
<sequence length="163" mass="19277">MVLQTIPLNIQFRRALVGERWNAWMHLVRRLIEVQLSDQPDSIQWKLAKNGIFTVKSFYLDLINSGPISRSLHMWRVKVPLRIKIFMWFVHKQVILIKDNLIKRRWVGSSRCCFCDHDETIQHLFLECPLAKLLWRTIHIAFNITLPVDIASLFGMWLAGVEQ</sequence>
<protein>
    <recommendedName>
        <fullName evidence="1">Reverse transcriptase zinc-binding domain-containing protein</fullName>
    </recommendedName>
</protein>
<dbReference type="Proteomes" id="UP000015105">
    <property type="component" value="Chromosome 1D"/>
</dbReference>
<dbReference type="AlphaFoldDB" id="A0A452ZH11"/>
<name>A0A452ZH11_AEGTS</name>
<reference evidence="2" key="3">
    <citation type="journal article" date="2017" name="Nature">
        <title>Genome sequence of the progenitor of the wheat D genome Aegilops tauschii.</title>
        <authorList>
            <person name="Luo M.C."/>
            <person name="Gu Y.Q."/>
            <person name="Puiu D."/>
            <person name="Wang H."/>
            <person name="Twardziok S.O."/>
            <person name="Deal K.R."/>
            <person name="Huo N."/>
            <person name="Zhu T."/>
            <person name="Wang L."/>
            <person name="Wang Y."/>
            <person name="McGuire P.E."/>
            <person name="Liu S."/>
            <person name="Long H."/>
            <person name="Ramasamy R.K."/>
            <person name="Rodriguez J.C."/>
            <person name="Van S.L."/>
            <person name="Yuan L."/>
            <person name="Wang Z."/>
            <person name="Xia Z."/>
            <person name="Xiao L."/>
            <person name="Anderson O.D."/>
            <person name="Ouyang S."/>
            <person name="Liang Y."/>
            <person name="Zimin A.V."/>
            <person name="Pertea G."/>
            <person name="Qi P."/>
            <person name="Bennetzen J.L."/>
            <person name="Dai X."/>
            <person name="Dawson M.W."/>
            <person name="Muller H.G."/>
            <person name="Kugler K."/>
            <person name="Rivarola-Duarte L."/>
            <person name="Spannagl M."/>
            <person name="Mayer K.F.X."/>
            <person name="Lu F.H."/>
            <person name="Bevan M.W."/>
            <person name="Leroy P."/>
            <person name="Li P."/>
            <person name="You F.M."/>
            <person name="Sun Q."/>
            <person name="Liu Z."/>
            <person name="Lyons E."/>
            <person name="Wicker T."/>
            <person name="Salzberg S.L."/>
            <person name="Devos K.M."/>
            <person name="Dvorak J."/>
        </authorList>
    </citation>
    <scope>NUCLEOTIDE SEQUENCE [LARGE SCALE GENOMIC DNA]</scope>
    <source>
        <strain evidence="2">cv. AL8/78</strain>
    </source>
</reference>